<sequence>MHMVQETSSINAMIYALWKAIQDHPECQGATYHVSHHSYDVKDRLPYLLWAERKLFLTVEGYFGLGPKSMRPGDELVFISEVGAPLVVRRMEDGSGYMFIGAACAPGIHGEISAKLGKNDGQLEGFELR</sequence>
<dbReference type="AlphaFoldDB" id="A0A6G1IZ60"/>
<keyword evidence="2" id="KW-1185">Reference proteome</keyword>
<dbReference type="EMBL" id="MU005584">
    <property type="protein sequence ID" value="KAF2683253.1"/>
    <property type="molecule type" value="Genomic_DNA"/>
</dbReference>
<evidence type="ECO:0000313" key="1">
    <source>
        <dbReference type="EMBL" id="KAF2683253.1"/>
    </source>
</evidence>
<gene>
    <name evidence="1" type="ORF">K458DRAFT_389861</name>
</gene>
<reference evidence="1" key="1">
    <citation type="journal article" date="2020" name="Stud. Mycol.">
        <title>101 Dothideomycetes genomes: a test case for predicting lifestyles and emergence of pathogens.</title>
        <authorList>
            <person name="Haridas S."/>
            <person name="Albert R."/>
            <person name="Binder M."/>
            <person name="Bloem J."/>
            <person name="Labutti K."/>
            <person name="Salamov A."/>
            <person name="Andreopoulos B."/>
            <person name="Baker S."/>
            <person name="Barry K."/>
            <person name="Bills G."/>
            <person name="Bluhm B."/>
            <person name="Cannon C."/>
            <person name="Castanera R."/>
            <person name="Culley D."/>
            <person name="Daum C."/>
            <person name="Ezra D."/>
            <person name="Gonzalez J."/>
            <person name="Henrissat B."/>
            <person name="Kuo A."/>
            <person name="Liang C."/>
            <person name="Lipzen A."/>
            <person name="Lutzoni F."/>
            <person name="Magnuson J."/>
            <person name="Mondo S."/>
            <person name="Nolan M."/>
            <person name="Ohm R."/>
            <person name="Pangilinan J."/>
            <person name="Park H.-J."/>
            <person name="Ramirez L."/>
            <person name="Alfaro M."/>
            <person name="Sun H."/>
            <person name="Tritt A."/>
            <person name="Yoshinaga Y."/>
            <person name="Zwiers L.-H."/>
            <person name="Turgeon B."/>
            <person name="Goodwin S."/>
            <person name="Spatafora J."/>
            <person name="Crous P."/>
            <person name="Grigoriev I."/>
        </authorList>
    </citation>
    <scope>NUCLEOTIDE SEQUENCE</scope>
    <source>
        <strain evidence="1">CBS 122367</strain>
    </source>
</reference>
<dbReference type="OrthoDB" id="2157530at2759"/>
<dbReference type="Proteomes" id="UP000799291">
    <property type="component" value="Unassembled WGS sequence"/>
</dbReference>
<accession>A0A6G1IZ60</accession>
<name>A0A6G1IZ60_9PLEO</name>
<organism evidence="1 2">
    <name type="scientific">Lentithecium fluviatile CBS 122367</name>
    <dbReference type="NCBI Taxonomy" id="1168545"/>
    <lineage>
        <taxon>Eukaryota</taxon>
        <taxon>Fungi</taxon>
        <taxon>Dikarya</taxon>
        <taxon>Ascomycota</taxon>
        <taxon>Pezizomycotina</taxon>
        <taxon>Dothideomycetes</taxon>
        <taxon>Pleosporomycetidae</taxon>
        <taxon>Pleosporales</taxon>
        <taxon>Massarineae</taxon>
        <taxon>Lentitheciaceae</taxon>
        <taxon>Lentithecium</taxon>
    </lineage>
</organism>
<protein>
    <recommendedName>
        <fullName evidence="3">Heterokaryon incompatibility domain-containing protein</fullName>
    </recommendedName>
</protein>
<evidence type="ECO:0000313" key="2">
    <source>
        <dbReference type="Proteomes" id="UP000799291"/>
    </source>
</evidence>
<evidence type="ECO:0008006" key="3">
    <source>
        <dbReference type="Google" id="ProtNLM"/>
    </source>
</evidence>
<proteinExistence type="predicted"/>
<dbReference type="Pfam" id="PF26639">
    <property type="entry name" value="Het-6_barrel"/>
    <property type="match status" value="1"/>
</dbReference>